<feature type="compositionally biased region" description="Basic and acidic residues" evidence="1">
    <location>
        <begin position="327"/>
        <end position="339"/>
    </location>
</feature>
<dbReference type="Proteomes" id="UP000655366">
    <property type="component" value="Unassembled WGS sequence"/>
</dbReference>
<accession>A0A931CL75</accession>
<gene>
    <name evidence="3" type="ORF">IV500_01955</name>
</gene>
<dbReference type="RefSeq" id="WP_196395138.1">
    <property type="nucleotide sequence ID" value="NZ_JADNYM010000002.1"/>
</dbReference>
<dbReference type="InterPro" id="IPR003615">
    <property type="entry name" value="HNH_nuc"/>
</dbReference>
<name>A0A931CL75_9MICC</name>
<evidence type="ECO:0000259" key="2">
    <source>
        <dbReference type="SMART" id="SM00507"/>
    </source>
</evidence>
<sequence length="518" mass="56357">MEEEQIRSSEETRMPGPDVASDSAAVPDAAIRDAAVSEAAVAALTVDSLFPRLVNAHPMAYLARELTGTVVDDLDTPGAVAALADAARLESYAAALKARLTVRIGQTVLDEMPDRARNTVSGQSLAYATAVSEIGCVLHLAERTAGFLLNDSTTLLENFPATLAALTGGDLDYQRVRTILTQAEGIPLQTLPQYETAVLQRAKEQNNPQLAARARRLRETLHPEAFITRKTKAAADRSLTFRPAQDGMAYLEAFLPAETALAAYNTITEAAQKAQGPNEPRILTQLRADLAATYLLGLTCPHTNKTALAEERASNDGMNGDGTSGDDTGRNGLDGDGHSRPGRNANGHRNGDGRASKTEAPKVKAQIMIMIPLFSLLGITDEAAELTGYGPMPIETALDLAKDQPAWYRMLTDPVTNIPAKQDRNLYKIPRKTRKWLQIRDGTCRFPGCTRQARFTDTDHTIPWPKGPSQIENLACLCKRHHKLKHKMGWKVSQTGNGILTWKAPSHQTYTTHPKDTR</sequence>
<organism evidence="3 4">
    <name type="scientific">Arthrobacter terrae</name>
    <dbReference type="NCBI Taxonomy" id="2935737"/>
    <lineage>
        <taxon>Bacteria</taxon>
        <taxon>Bacillati</taxon>
        <taxon>Actinomycetota</taxon>
        <taxon>Actinomycetes</taxon>
        <taxon>Micrococcales</taxon>
        <taxon>Micrococcaceae</taxon>
        <taxon>Arthrobacter</taxon>
    </lineage>
</organism>
<feature type="region of interest" description="Disordered" evidence="1">
    <location>
        <begin position="310"/>
        <end position="360"/>
    </location>
</feature>
<evidence type="ECO:0000256" key="1">
    <source>
        <dbReference type="SAM" id="MobiDB-lite"/>
    </source>
</evidence>
<feature type="domain" description="HNH nuclease" evidence="2">
    <location>
        <begin position="432"/>
        <end position="483"/>
    </location>
</feature>
<evidence type="ECO:0000313" key="3">
    <source>
        <dbReference type="EMBL" id="MBG0738200.1"/>
    </source>
</evidence>
<keyword evidence="4" id="KW-1185">Reference proteome</keyword>
<dbReference type="CDD" id="cd00085">
    <property type="entry name" value="HNHc"/>
    <property type="match status" value="1"/>
</dbReference>
<protein>
    <submittedName>
        <fullName evidence="3">DUF222 domain-containing protein</fullName>
    </submittedName>
</protein>
<dbReference type="AlphaFoldDB" id="A0A931CL75"/>
<reference evidence="3 4" key="1">
    <citation type="submission" date="2020-11" db="EMBL/GenBank/DDBJ databases">
        <title>Arthrobacter antarcticus sp. nov., isolated from Antarctic Soil.</title>
        <authorList>
            <person name="Li J."/>
        </authorList>
    </citation>
    <scope>NUCLEOTIDE SEQUENCE [LARGE SCALE GENOMIC DNA]</scope>
    <source>
        <strain evidence="3 4">Z1-20</strain>
    </source>
</reference>
<dbReference type="SMART" id="SM00507">
    <property type="entry name" value="HNHc"/>
    <property type="match status" value="1"/>
</dbReference>
<feature type="region of interest" description="Disordered" evidence="1">
    <location>
        <begin position="1"/>
        <end position="24"/>
    </location>
</feature>
<dbReference type="EMBL" id="JADNYM010000002">
    <property type="protein sequence ID" value="MBG0738200.1"/>
    <property type="molecule type" value="Genomic_DNA"/>
</dbReference>
<dbReference type="InterPro" id="IPR003870">
    <property type="entry name" value="DUF222"/>
</dbReference>
<dbReference type="Pfam" id="PF02720">
    <property type="entry name" value="DUF222"/>
    <property type="match status" value="1"/>
</dbReference>
<evidence type="ECO:0000313" key="4">
    <source>
        <dbReference type="Proteomes" id="UP000655366"/>
    </source>
</evidence>
<proteinExistence type="predicted"/>
<feature type="compositionally biased region" description="Basic and acidic residues" evidence="1">
    <location>
        <begin position="349"/>
        <end position="360"/>
    </location>
</feature>
<feature type="compositionally biased region" description="Basic and acidic residues" evidence="1">
    <location>
        <begin position="1"/>
        <end position="13"/>
    </location>
</feature>
<comment type="caution">
    <text evidence="3">The sequence shown here is derived from an EMBL/GenBank/DDBJ whole genome shotgun (WGS) entry which is preliminary data.</text>
</comment>
<dbReference type="Gene3D" id="1.10.30.50">
    <property type="match status" value="1"/>
</dbReference>